<feature type="transmembrane region" description="Helical" evidence="11">
    <location>
        <begin position="12"/>
        <end position="35"/>
    </location>
</feature>
<dbReference type="EMBL" id="VIWP01000001">
    <property type="protein sequence ID" value="TWF59031.1"/>
    <property type="molecule type" value="Genomic_DNA"/>
</dbReference>
<organism evidence="14 15">
    <name type="scientific">Neorhizobium alkalisoli</name>
    <dbReference type="NCBI Taxonomy" id="528178"/>
    <lineage>
        <taxon>Bacteria</taxon>
        <taxon>Pseudomonadati</taxon>
        <taxon>Pseudomonadota</taxon>
        <taxon>Alphaproteobacteria</taxon>
        <taxon>Hyphomicrobiales</taxon>
        <taxon>Rhizobiaceae</taxon>
        <taxon>Rhizobium/Agrobacterium group</taxon>
        <taxon>Neorhizobium</taxon>
    </lineage>
</organism>
<sequence>MNLLDLARTTSFRLALTFLLLFSAASVGLFAFVHWETKDFLSDKTDEWVGREIASLQRLDAAQLMTRLKQSELDPGTTERPFALYDPSGRRLAGTPIDISPETLKLAVPSDFMATVNGKRRQFRGRVLARSGGNYLLVAQGLHEQGEFDERLFDATLLAALATAFLGLVGAIFLGAGSMRQIDNITRATERIVKGDLSQRLPVGKGSGDIDRLTHVVNGMLTEIERLMHEVKGVCDNIAHDMRTPLTRLLAGLERTRRRAEALTDYEEGIDDAIEEIRGILKTFSALLRISEVEDGIRRSGFVDTDLSVIAQDAVELFEPTAEERGIELRYVERLEGPATIAGDPDLLFEAVSNLIDNALKFTPAGGQIEVTVSRASTGLSISVDDTGPGIPEEEVEAVLRRFHRAERSRTTPGNGLGLSLVAAIARLHELDLVLGKTGTGCRVTMLHPASKPVRQT</sequence>
<dbReference type="SMART" id="SM00304">
    <property type="entry name" value="HAMP"/>
    <property type="match status" value="1"/>
</dbReference>
<reference evidence="14 15" key="1">
    <citation type="submission" date="2019-06" db="EMBL/GenBank/DDBJ databases">
        <title>Sorghum-associated microbial communities from plants grown in Nebraska, USA.</title>
        <authorList>
            <person name="Schachtman D."/>
        </authorList>
    </citation>
    <scope>NUCLEOTIDE SEQUENCE [LARGE SCALE GENOMIC DNA]</scope>
    <source>
        <strain evidence="14 15">1225</strain>
    </source>
</reference>
<keyword evidence="5" id="KW-0808">Transferase</keyword>
<dbReference type="InterPro" id="IPR036097">
    <property type="entry name" value="HisK_dim/P_sf"/>
</dbReference>
<dbReference type="CDD" id="cd00082">
    <property type="entry name" value="HisKA"/>
    <property type="match status" value="1"/>
</dbReference>
<keyword evidence="9" id="KW-0902">Two-component regulatory system</keyword>
<feature type="domain" description="HAMP" evidence="13">
    <location>
        <begin position="176"/>
        <end position="229"/>
    </location>
</feature>
<evidence type="ECO:0000259" key="13">
    <source>
        <dbReference type="PROSITE" id="PS50885"/>
    </source>
</evidence>
<keyword evidence="8 11" id="KW-1133">Transmembrane helix</keyword>
<dbReference type="SUPFAM" id="SSF47384">
    <property type="entry name" value="Homodimeric domain of signal transducing histidine kinase"/>
    <property type="match status" value="1"/>
</dbReference>
<dbReference type="Gene3D" id="1.10.287.130">
    <property type="match status" value="1"/>
</dbReference>
<evidence type="ECO:0000256" key="6">
    <source>
        <dbReference type="ARBA" id="ARBA00022692"/>
    </source>
</evidence>
<evidence type="ECO:0000259" key="12">
    <source>
        <dbReference type="PROSITE" id="PS50109"/>
    </source>
</evidence>
<dbReference type="GO" id="GO:0005886">
    <property type="term" value="C:plasma membrane"/>
    <property type="evidence" value="ECO:0007669"/>
    <property type="project" value="TreeGrafter"/>
</dbReference>
<evidence type="ECO:0000256" key="4">
    <source>
        <dbReference type="ARBA" id="ARBA00022553"/>
    </source>
</evidence>
<accession>A0A561R8U1</accession>
<keyword evidence="7 14" id="KW-0418">Kinase</keyword>
<evidence type="ECO:0000256" key="11">
    <source>
        <dbReference type="SAM" id="Phobius"/>
    </source>
</evidence>
<dbReference type="InterPro" id="IPR003594">
    <property type="entry name" value="HATPase_dom"/>
</dbReference>
<comment type="subcellular location">
    <subcellularLocation>
        <location evidence="2">Membrane</location>
    </subcellularLocation>
</comment>
<dbReference type="EC" id="2.7.13.3" evidence="3"/>
<dbReference type="Pfam" id="PF00672">
    <property type="entry name" value="HAMP"/>
    <property type="match status" value="1"/>
</dbReference>
<dbReference type="PRINTS" id="PR00344">
    <property type="entry name" value="BCTRLSENSOR"/>
</dbReference>
<dbReference type="AlphaFoldDB" id="A0A561R8U1"/>
<protein>
    <recommendedName>
        <fullName evidence="3">histidine kinase</fullName>
        <ecNumber evidence="3">2.7.13.3</ecNumber>
    </recommendedName>
</protein>
<dbReference type="PROSITE" id="PS50109">
    <property type="entry name" value="HIS_KIN"/>
    <property type="match status" value="1"/>
</dbReference>
<comment type="catalytic activity">
    <reaction evidence="1">
        <text>ATP + protein L-histidine = ADP + protein N-phospho-L-histidine.</text>
        <dbReference type="EC" id="2.7.13.3"/>
    </reaction>
</comment>
<evidence type="ECO:0000256" key="7">
    <source>
        <dbReference type="ARBA" id="ARBA00022777"/>
    </source>
</evidence>
<dbReference type="PROSITE" id="PS50885">
    <property type="entry name" value="HAMP"/>
    <property type="match status" value="1"/>
</dbReference>
<dbReference type="CDD" id="cd06225">
    <property type="entry name" value="HAMP"/>
    <property type="match status" value="1"/>
</dbReference>
<dbReference type="InterPro" id="IPR004358">
    <property type="entry name" value="Sig_transdc_His_kin-like_C"/>
</dbReference>
<dbReference type="PANTHER" id="PTHR45436:SF8">
    <property type="entry name" value="HISTIDINE KINASE"/>
    <property type="match status" value="1"/>
</dbReference>
<evidence type="ECO:0000256" key="8">
    <source>
        <dbReference type="ARBA" id="ARBA00022989"/>
    </source>
</evidence>
<dbReference type="InterPro" id="IPR003660">
    <property type="entry name" value="HAMP_dom"/>
</dbReference>
<evidence type="ECO:0000313" key="14">
    <source>
        <dbReference type="EMBL" id="TWF59031.1"/>
    </source>
</evidence>
<evidence type="ECO:0000256" key="2">
    <source>
        <dbReference type="ARBA" id="ARBA00004370"/>
    </source>
</evidence>
<dbReference type="OrthoDB" id="9815202at2"/>
<dbReference type="SUPFAM" id="SSF158472">
    <property type="entry name" value="HAMP domain-like"/>
    <property type="match status" value="1"/>
</dbReference>
<keyword evidence="6 11" id="KW-0812">Transmembrane</keyword>
<gene>
    <name evidence="14" type="ORF">FHW37_101835</name>
</gene>
<evidence type="ECO:0000256" key="3">
    <source>
        <dbReference type="ARBA" id="ARBA00012438"/>
    </source>
</evidence>
<dbReference type="InterPro" id="IPR050428">
    <property type="entry name" value="TCS_sensor_his_kinase"/>
</dbReference>
<dbReference type="InterPro" id="IPR003661">
    <property type="entry name" value="HisK_dim/P_dom"/>
</dbReference>
<comment type="caution">
    <text evidence="14">The sequence shown here is derived from an EMBL/GenBank/DDBJ whole genome shotgun (WGS) entry which is preliminary data.</text>
</comment>
<keyword evidence="4" id="KW-0597">Phosphoprotein</keyword>
<evidence type="ECO:0000313" key="15">
    <source>
        <dbReference type="Proteomes" id="UP000320653"/>
    </source>
</evidence>
<name>A0A561R8U1_9HYPH</name>
<dbReference type="InterPro" id="IPR036890">
    <property type="entry name" value="HATPase_C_sf"/>
</dbReference>
<dbReference type="PANTHER" id="PTHR45436">
    <property type="entry name" value="SENSOR HISTIDINE KINASE YKOH"/>
    <property type="match status" value="1"/>
</dbReference>
<evidence type="ECO:0000256" key="9">
    <source>
        <dbReference type="ARBA" id="ARBA00023012"/>
    </source>
</evidence>
<proteinExistence type="predicted"/>
<feature type="transmembrane region" description="Helical" evidence="11">
    <location>
        <begin position="157"/>
        <end position="177"/>
    </location>
</feature>
<dbReference type="Proteomes" id="UP000320653">
    <property type="component" value="Unassembled WGS sequence"/>
</dbReference>
<evidence type="ECO:0000256" key="5">
    <source>
        <dbReference type="ARBA" id="ARBA00022679"/>
    </source>
</evidence>
<dbReference type="InterPro" id="IPR005467">
    <property type="entry name" value="His_kinase_dom"/>
</dbReference>
<dbReference type="GO" id="GO:0000155">
    <property type="term" value="F:phosphorelay sensor kinase activity"/>
    <property type="evidence" value="ECO:0007669"/>
    <property type="project" value="InterPro"/>
</dbReference>
<keyword evidence="15" id="KW-1185">Reference proteome</keyword>
<evidence type="ECO:0000256" key="1">
    <source>
        <dbReference type="ARBA" id="ARBA00000085"/>
    </source>
</evidence>
<dbReference type="RefSeq" id="WP_145632867.1">
    <property type="nucleotide sequence ID" value="NZ_VIWP01000001.1"/>
</dbReference>
<dbReference type="SUPFAM" id="SSF55874">
    <property type="entry name" value="ATPase domain of HSP90 chaperone/DNA topoisomerase II/histidine kinase"/>
    <property type="match status" value="1"/>
</dbReference>
<dbReference type="Pfam" id="PF02518">
    <property type="entry name" value="HATPase_c"/>
    <property type="match status" value="1"/>
</dbReference>
<keyword evidence="10 11" id="KW-0472">Membrane</keyword>
<dbReference type="Gene3D" id="3.30.565.10">
    <property type="entry name" value="Histidine kinase-like ATPase, C-terminal domain"/>
    <property type="match status" value="1"/>
</dbReference>
<dbReference type="SMART" id="SM00387">
    <property type="entry name" value="HATPase_c"/>
    <property type="match status" value="1"/>
</dbReference>
<feature type="domain" description="Histidine kinase" evidence="12">
    <location>
        <begin position="237"/>
        <end position="452"/>
    </location>
</feature>
<evidence type="ECO:0000256" key="10">
    <source>
        <dbReference type="ARBA" id="ARBA00023136"/>
    </source>
</evidence>